<evidence type="ECO:0000256" key="2">
    <source>
        <dbReference type="SAM" id="SignalP"/>
    </source>
</evidence>
<organism evidence="3 5">
    <name type="scientific">Cannabis sativa</name>
    <name type="common">Hemp</name>
    <name type="synonym">Marijuana</name>
    <dbReference type="NCBI Taxonomy" id="3483"/>
    <lineage>
        <taxon>Eukaryota</taxon>
        <taxon>Viridiplantae</taxon>
        <taxon>Streptophyta</taxon>
        <taxon>Embryophyta</taxon>
        <taxon>Tracheophyta</taxon>
        <taxon>Spermatophyta</taxon>
        <taxon>Magnoliopsida</taxon>
        <taxon>eudicotyledons</taxon>
        <taxon>Gunneridae</taxon>
        <taxon>Pentapetalae</taxon>
        <taxon>rosids</taxon>
        <taxon>fabids</taxon>
        <taxon>Rosales</taxon>
        <taxon>Cannabaceae</taxon>
        <taxon>Cannabis</taxon>
    </lineage>
</organism>
<evidence type="ECO:0000256" key="1">
    <source>
        <dbReference type="SAM" id="MobiDB-lite"/>
    </source>
</evidence>
<feature type="signal peptide" evidence="2">
    <location>
        <begin position="1"/>
        <end position="22"/>
    </location>
</feature>
<dbReference type="AlphaFoldDB" id="A0A7J6E9M9"/>
<dbReference type="EMBL" id="JAATIP010000269">
    <property type="protein sequence ID" value="KAF4355145.1"/>
    <property type="molecule type" value="Genomic_DNA"/>
</dbReference>
<name>A0A7J6E9M9_CANSA</name>
<protein>
    <submittedName>
        <fullName evidence="3">Uncharacterized protein</fullName>
    </submittedName>
</protein>
<proteinExistence type="predicted"/>
<evidence type="ECO:0000313" key="5">
    <source>
        <dbReference type="Proteomes" id="UP000525078"/>
    </source>
</evidence>
<evidence type="ECO:0000313" key="3">
    <source>
        <dbReference type="EMBL" id="KAF4355145.1"/>
    </source>
</evidence>
<keyword evidence="2" id="KW-0732">Signal</keyword>
<sequence>MMKHIATFLVLIVVLLSSTSKATSSGDDNNHKAWNLCKGKKIHNAPFYCKQPECSQLCGDIHPSIRGFGSCRNEVCQCLFFCPANKNLRKDFIKANKLSNISKLPKMSSSSSSSSSPTSKHIKKP</sequence>
<evidence type="ECO:0000313" key="4">
    <source>
        <dbReference type="EMBL" id="KAF4400547.1"/>
    </source>
</evidence>
<reference evidence="5 6" key="1">
    <citation type="journal article" date="2020" name="bioRxiv">
        <title>Sequence and annotation of 42 cannabis genomes reveals extensive copy number variation in cannabinoid synthesis and pathogen resistance genes.</title>
        <authorList>
            <person name="Mckernan K.J."/>
            <person name="Helbert Y."/>
            <person name="Kane L.T."/>
            <person name="Ebling H."/>
            <person name="Zhang L."/>
            <person name="Liu B."/>
            <person name="Eaton Z."/>
            <person name="Mclaughlin S."/>
            <person name="Kingan S."/>
            <person name="Baybayan P."/>
            <person name="Concepcion G."/>
            <person name="Jordan M."/>
            <person name="Riva A."/>
            <person name="Barbazuk W."/>
            <person name="Harkins T."/>
        </authorList>
    </citation>
    <scope>NUCLEOTIDE SEQUENCE [LARGE SCALE GENOMIC DNA]</scope>
    <source>
        <strain evidence="5 6">cv. Jamaican Lion 4</strain>
        <strain evidence="4">Father</strain>
        <strain evidence="3">Mother</strain>
        <tissue evidence="3">Leaf</tissue>
    </source>
</reference>
<feature type="chain" id="PRO_5036400363" evidence="2">
    <location>
        <begin position="23"/>
        <end position="125"/>
    </location>
</feature>
<gene>
    <name evidence="3" type="ORF">F8388_026070</name>
    <name evidence="4" type="ORF">G4B88_023340</name>
</gene>
<evidence type="ECO:0000313" key="6">
    <source>
        <dbReference type="Proteomes" id="UP000583929"/>
    </source>
</evidence>
<dbReference type="Proteomes" id="UP000525078">
    <property type="component" value="Unassembled WGS sequence"/>
</dbReference>
<accession>A0A7J6E9M9</accession>
<keyword evidence="6" id="KW-1185">Reference proteome</keyword>
<dbReference type="Proteomes" id="UP000583929">
    <property type="component" value="Unassembled WGS sequence"/>
</dbReference>
<feature type="region of interest" description="Disordered" evidence="1">
    <location>
        <begin position="103"/>
        <end position="125"/>
    </location>
</feature>
<dbReference type="EMBL" id="JAATIQ010000017">
    <property type="protein sequence ID" value="KAF4400547.1"/>
    <property type="molecule type" value="Genomic_DNA"/>
</dbReference>
<comment type="caution">
    <text evidence="3">The sequence shown here is derived from an EMBL/GenBank/DDBJ whole genome shotgun (WGS) entry which is preliminary data.</text>
</comment>